<dbReference type="Proteomes" id="UP000324507">
    <property type="component" value="Plasmid unnamed1"/>
</dbReference>
<reference evidence="3 5" key="3">
    <citation type="submission" date="2019-09" db="EMBL/GenBank/DDBJ databases">
        <title>FDA dAtabase for Regulatory Grade micrObial Sequences (FDA-ARGOS): Supporting development and validation of Infectious Disease Dx tests.</title>
        <authorList>
            <person name="Sciortino C."/>
            <person name="Tallon L."/>
            <person name="Sadzewicz L."/>
            <person name="Vavikolanu K."/>
            <person name="Mehta A."/>
            <person name="Aluvathingal J."/>
            <person name="Nadendla S."/>
            <person name="Nandy P."/>
            <person name="Geyer C."/>
            <person name="Yan Y."/>
            <person name="Sichtig H."/>
        </authorList>
    </citation>
    <scope>NUCLEOTIDE SEQUENCE [LARGE SCALE GENOMIC DNA]</scope>
    <source>
        <strain evidence="3 5">FDAARGOS_643</strain>
        <plasmid evidence="3 5">unnamed1</plasmid>
    </source>
</reference>
<geneLocation type="plasmid" evidence="2">
    <name>pYEE3</name>
</geneLocation>
<reference evidence="4" key="2">
    <citation type="submission" date="2018-07" db="EMBL/GenBank/DDBJ databases">
        <title>Genome Structure of the Opportunistic Pathogen Paracoccus yeei (Alphaproteobacteria) and Identification of Putative Virulence Factors.</title>
        <authorList>
            <person name="Lasek R."/>
            <person name="Szuplewska M."/>
            <person name="Mitura M."/>
            <person name="Decewicz P."/>
            <person name="Chmielowska C."/>
            <person name="Pawlot A."/>
            <person name="Sentkowska D."/>
            <person name="Czarnecki J."/>
            <person name="Bartosik D."/>
        </authorList>
    </citation>
    <scope>NUCLEOTIDE SEQUENCE [LARGE SCALE GENOMIC DNA]</scope>
    <source>
        <strain evidence="4">CCUG 32053</strain>
        <plasmid evidence="4">pyee3</plasmid>
    </source>
</reference>
<evidence type="ECO:0008006" key="6">
    <source>
        <dbReference type="Google" id="ProtNLM"/>
    </source>
</evidence>
<dbReference type="AlphaFoldDB" id="A0A386USZ6"/>
<evidence type="ECO:0000313" key="3">
    <source>
        <dbReference type="EMBL" id="QEU06536.1"/>
    </source>
</evidence>
<evidence type="ECO:0000313" key="4">
    <source>
        <dbReference type="Proteomes" id="UP000272010"/>
    </source>
</evidence>
<proteinExistence type="predicted"/>
<evidence type="ECO:0000313" key="5">
    <source>
        <dbReference type="Proteomes" id="UP000324507"/>
    </source>
</evidence>
<evidence type="ECO:0000256" key="1">
    <source>
        <dbReference type="SAM" id="MobiDB-lite"/>
    </source>
</evidence>
<protein>
    <recommendedName>
        <fullName evidence="6">DUF2946 domain-containing protein</fullName>
    </recommendedName>
</protein>
<organism evidence="2 4">
    <name type="scientific">Paracoccus yeei</name>
    <dbReference type="NCBI Taxonomy" id="147645"/>
    <lineage>
        <taxon>Bacteria</taxon>
        <taxon>Pseudomonadati</taxon>
        <taxon>Pseudomonadota</taxon>
        <taxon>Alphaproteobacteria</taxon>
        <taxon>Rhodobacterales</taxon>
        <taxon>Paracoccaceae</taxon>
        <taxon>Paracoccus</taxon>
    </lineage>
</organism>
<dbReference type="RefSeq" id="WP_120444804.1">
    <property type="nucleotide sequence ID" value="NZ_CALTWI010000058.1"/>
</dbReference>
<dbReference type="Proteomes" id="UP000272010">
    <property type="component" value="Plasmid pYEE3"/>
</dbReference>
<feature type="region of interest" description="Disordered" evidence="1">
    <location>
        <begin position="93"/>
        <end position="112"/>
    </location>
</feature>
<name>A0A386USZ6_9RHOB</name>
<keyword evidence="2" id="KW-0614">Plasmid</keyword>
<dbReference type="EMBL" id="CP044078">
    <property type="protein sequence ID" value="QEU06536.1"/>
    <property type="molecule type" value="Genomic_DNA"/>
</dbReference>
<evidence type="ECO:0000313" key="2">
    <source>
        <dbReference type="EMBL" id="AYF03823.1"/>
    </source>
</evidence>
<gene>
    <name evidence="3" type="ORF">FOB51_00205</name>
    <name evidence="2" type="ORF">PY32053_04296</name>
</gene>
<geneLocation type="plasmid" evidence="4">
    <name>pyee3</name>
</geneLocation>
<reference evidence="2" key="1">
    <citation type="journal article" date="2018" name="Front. Microbiol.">
        <title>Genome Structure of the Opportunistic Pathogen Paracoccus yeei (Alphaproteobacteria) and Identification of Putative Virulence Factors.</title>
        <authorList>
            <person name="Lasek R."/>
            <person name="Szuplewska M."/>
            <person name="Mitura M."/>
            <person name="Decewicz P."/>
            <person name="Chmielowska C."/>
            <person name="Pawlot A."/>
            <person name="Sentkowska D."/>
            <person name="Czarnecki J."/>
            <person name="Bartosik D."/>
        </authorList>
    </citation>
    <scope>NUCLEOTIDE SEQUENCE</scope>
    <source>
        <strain evidence="2">CCUG 32053</strain>
        <plasmid evidence="2">pYEE3</plasmid>
    </source>
</reference>
<dbReference type="EMBL" id="CP031081">
    <property type="protein sequence ID" value="AYF03823.1"/>
    <property type="molecule type" value="Genomic_DNA"/>
</dbReference>
<geneLocation type="plasmid" evidence="3">
    <name>unnamed1</name>
</geneLocation>
<accession>A0A386USZ6</accession>
<sequence length="112" mass="12121">MRRWISSLLVVLIALGGLIQHAEMALAADMPGHHMSAEMIAADTQHYDKEHPPSQSAMTDACAIICLGTSTPWIVTAHLAPVRNEHPLQWPFTDAAHDSRGVGPAVRPPKSL</sequence>